<keyword evidence="2" id="KW-1185">Reference proteome</keyword>
<evidence type="ECO:0000256" key="1">
    <source>
        <dbReference type="SAM" id="MobiDB-lite"/>
    </source>
</evidence>
<organism evidence="2 3">
    <name type="scientific">Heterorhabditis bacteriophora</name>
    <name type="common">Entomopathogenic nematode worm</name>
    <dbReference type="NCBI Taxonomy" id="37862"/>
    <lineage>
        <taxon>Eukaryota</taxon>
        <taxon>Metazoa</taxon>
        <taxon>Ecdysozoa</taxon>
        <taxon>Nematoda</taxon>
        <taxon>Chromadorea</taxon>
        <taxon>Rhabditida</taxon>
        <taxon>Rhabditina</taxon>
        <taxon>Rhabditomorpha</taxon>
        <taxon>Strongyloidea</taxon>
        <taxon>Heterorhabditidae</taxon>
        <taxon>Heterorhabditis</taxon>
    </lineage>
</organism>
<dbReference type="AlphaFoldDB" id="A0A1I7XQC5"/>
<proteinExistence type="predicted"/>
<evidence type="ECO:0000313" key="3">
    <source>
        <dbReference type="WBParaSite" id="Hba_19728"/>
    </source>
</evidence>
<evidence type="ECO:0000313" key="2">
    <source>
        <dbReference type="Proteomes" id="UP000095283"/>
    </source>
</evidence>
<accession>A0A1I7XQC5</accession>
<feature type="compositionally biased region" description="Low complexity" evidence="1">
    <location>
        <begin position="56"/>
        <end position="66"/>
    </location>
</feature>
<dbReference type="Proteomes" id="UP000095283">
    <property type="component" value="Unplaced"/>
</dbReference>
<name>A0A1I7XQC5_HETBA</name>
<protein>
    <submittedName>
        <fullName evidence="3">Apple domain-containing protein</fullName>
    </submittedName>
</protein>
<sequence>MVSFDALGRFFGLQKPFESHSQRVAGDDQNYLPEKEVVTKYDKSKSDSAGIGTLNTPPHAATTTTRPRQHPMCCVNDYCCMNFYIFFYKNSRSKLCELREETALFLCSEAIVCTRHRKTVVMRGNFFTCQLSIGRVWQEERERNGVAFWFLNGTDPTLQFPLPMTYTTRPSLDLSDQ</sequence>
<dbReference type="WBParaSite" id="Hba_19728">
    <property type="protein sequence ID" value="Hba_19728"/>
    <property type="gene ID" value="Hba_19728"/>
</dbReference>
<feature type="region of interest" description="Disordered" evidence="1">
    <location>
        <begin position="42"/>
        <end position="66"/>
    </location>
</feature>
<reference evidence="3" key="1">
    <citation type="submission" date="2016-11" db="UniProtKB">
        <authorList>
            <consortium name="WormBaseParasite"/>
        </authorList>
    </citation>
    <scope>IDENTIFICATION</scope>
</reference>